<dbReference type="AlphaFoldDB" id="A0AAF0IPY8"/>
<dbReference type="GO" id="GO:0106436">
    <property type="term" value="F:glutathione-dependent sulfide quinone oxidoreductase activity"/>
    <property type="evidence" value="ECO:0007669"/>
    <property type="project" value="UniProtKB-EC"/>
</dbReference>
<dbReference type="SUPFAM" id="SSF51905">
    <property type="entry name" value="FAD/NAD(P)-binding domain"/>
    <property type="match status" value="2"/>
</dbReference>
<accession>A0AAF0IPY8</accession>
<sequence length="625" mass="68868">MMLLGARQMARPRAGLAHLFSTSARAADAAHKVVVVGGGTAGLTVSSELLRSGKFAANDIAVVDPSQWHDYQPGWTLVGGGLTDRERLRRSEASLIDPKIKFYQERVTSFAPEQNQIATASGEKLTYDQLVVAPGFEIRLDAIKGLQEALADPASKVSSIYTYDTVEKVYGKIKALREGRAIFTQPATPIKCAGAPQKIMWLALDTWKRAGLYKAHDPSSPIQIDFVTGMPTMFSVPKYSEVLNKLREERGAGGYFKHDLAAIEDNGTTAVFNVPDQEPVRLPFDFLHVTPKMSTPKFIQESVLANAAGFVDVDQATLQQVKYKNVWSIGDASSLPTSKTAAAITGQAPVLVHNLLQAIDGKAPDAQYDGYTSCPLLTEYGKVLLAEFQYGGTPKETFTKFGLDQSKPQRAFYYLKKDFFPWVYYNSMVKGTWQGPKGFKFGTRSLTTQAPAPGRRTLHTSARALRNTPARRPRDPLDTPEVARFPLRTGETLVARTPPTAPTSRETLLGADELFARAAPVSDAELAALPPKLRKHHRQARDASNLLSAEQIAEVQQLRAQDPFVNTAGSLAKRFGCSPTFISMVAPAPKEVRTARRAETQLRRATWGMNKRIAHEQRRERRALW</sequence>
<dbReference type="GO" id="GO:0071949">
    <property type="term" value="F:FAD binding"/>
    <property type="evidence" value="ECO:0007669"/>
    <property type="project" value="TreeGrafter"/>
</dbReference>
<evidence type="ECO:0000256" key="1">
    <source>
        <dbReference type="SAM" id="MobiDB-lite"/>
    </source>
</evidence>
<dbReference type="Proteomes" id="UP001216638">
    <property type="component" value="Chromosome 4"/>
</dbReference>
<dbReference type="GO" id="GO:0005739">
    <property type="term" value="C:mitochondrion"/>
    <property type="evidence" value="ECO:0007669"/>
    <property type="project" value="TreeGrafter"/>
</dbReference>
<dbReference type="PANTHER" id="PTHR10632">
    <property type="entry name" value="SULFIDE:QUINONE OXIDOREDUCTASE"/>
    <property type="match status" value="1"/>
</dbReference>
<feature type="region of interest" description="Disordered" evidence="1">
    <location>
        <begin position="446"/>
        <end position="481"/>
    </location>
</feature>
<keyword evidence="4" id="KW-1185">Reference proteome</keyword>
<feature type="domain" description="FAD/NAD(P)-binding" evidence="2">
    <location>
        <begin position="32"/>
        <end position="148"/>
    </location>
</feature>
<dbReference type="Gene3D" id="3.50.50.60">
    <property type="entry name" value="FAD/NAD(P)-binding domain"/>
    <property type="match status" value="2"/>
</dbReference>
<dbReference type="GO" id="GO:0070224">
    <property type="term" value="F:sulfide:quinone oxidoreductase activity"/>
    <property type="evidence" value="ECO:0007669"/>
    <property type="project" value="TreeGrafter"/>
</dbReference>
<dbReference type="FunFam" id="3.50.50.60:FF:000203">
    <property type="entry name" value="Related to sulfide:quinone oxidoreductase, mitochondrial"/>
    <property type="match status" value="1"/>
</dbReference>
<evidence type="ECO:0000259" key="2">
    <source>
        <dbReference type="Pfam" id="PF07992"/>
    </source>
</evidence>
<gene>
    <name evidence="3" type="ORF">MBRA1_003426</name>
</gene>
<protein>
    <submittedName>
        <fullName evidence="3">Eukaryotic sulfide quinone oxidoreductase</fullName>
        <ecNumber evidence="3">1.8.5.8</ecNumber>
    </submittedName>
</protein>
<dbReference type="GO" id="GO:0070221">
    <property type="term" value="P:sulfide oxidation, using sulfide:quinone oxidoreductase"/>
    <property type="evidence" value="ECO:0007669"/>
    <property type="project" value="TreeGrafter"/>
</dbReference>
<name>A0AAF0IPY8_9BASI</name>
<proteinExistence type="predicted"/>
<evidence type="ECO:0000313" key="3">
    <source>
        <dbReference type="EMBL" id="WFC96764.1"/>
    </source>
</evidence>
<keyword evidence="3" id="KW-0560">Oxidoreductase</keyword>
<organism evidence="3 4">
    <name type="scientific">Malassezia brasiliensis</name>
    <dbReference type="NCBI Taxonomy" id="1821822"/>
    <lineage>
        <taxon>Eukaryota</taxon>
        <taxon>Fungi</taxon>
        <taxon>Dikarya</taxon>
        <taxon>Basidiomycota</taxon>
        <taxon>Ustilaginomycotina</taxon>
        <taxon>Malasseziomycetes</taxon>
        <taxon>Malasseziales</taxon>
        <taxon>Malasseziaceae</taxon>
        <taxon>Malassezia</taxon>
    </lineage>
</organism>
<dbReference type="InterPro" id="IPR036188">
    <property type="entry name" value="FAD/NAD-bd_sf"/>
</dbReference>
<dbReference type="InterPro" id="IPR015904">
    <property type="entry name" value="Sulphide_quinone_reductase"/>
</dbReference>
<dbReference type="PANTHER" id="PTHR10632:SF2">
    <property type="entry name" value="SULFIDE:QUINONE OXIDOREDUCTASE, MITOCHONDRIAL"/>
    <property type="match status" value="1"/>
</dbReference>
<evidence type="ECO:0000313" key="4">
    <source>
        <dbReference type="Proteomes" id="UP001216638"/>
    </source>
</evidence>
<dbReference type="InterPro" id="IPR023753">
    <property type="entry name" value="FAD/NAD-binding_dom"/>
</dbReference>
<dbReference type="Pfam" id="PF07992">
    <property type="entry name" value="Pyr_redox_2"/>
    <property type="match status" value="1"/>
</dbReference>
<dbReference type="Pfam" id="PF12824">
    <property type="entry name" value="MRP-L20"/>
    <property type="match status" value="1"/>
</dbReference>
<reference evidence="3" key="1">
    <citation type="submission" date="2023-03" db="EMBL/GenBank/DDBJ databases">
        <title>Mating type loci evolution in Malassezia.</title>
        <authorList>
            <person name="Coelho M.A."/>
        </authorList>
    </citation>
    <scope>NUCLEOTIDE SEQUENCE</scope>
    <source>
        <strain evidence="3">CBS 14135</strain>
    </source>
</reference>
<dbReference type="EMBL" id="CP119954">
    <property type="protein sequence ID" value="WFC96764.1"/>
    <property type="molecule type" value="Genomic_DNA"/>
</dbReference>
<dbReference type="EC" id="1.8.5.8" evidence="3"/>